<name>A0ABD5EGA0_9ACTN</name>
<evidence type="ECO:0000256" key="5">
    <source>
        <dbReference type="ARBA" id="ARBA00022989"/>
    </source>
</evidence>
<dbReference type="Pfam" id="PF00005">
    <property type="entry name" value="ABC_tran"/>
    <property type="match status" value="1"/>
</dbReference>
<feature type="domain" description="ABC transporter" evidence="8">
    <location>
        <begin position="350"/>
        <end position="584"/>
    </location>
</feature>
<dbReference type="InterPro" id="IPR017871">
    <property type="entry name" value="ABC_transporter-like_CS"/>
</dbReference>
<feature type="transmembrane region" description="Helical" evidence="7">
    <location>
        <begin position="63"/>
        <end position="86"/>
    </location>
</feature>
<evidence type="ECO:0000256" key="1">
    <source>
        <dbReference type="ARBA" id="ARBA00004651"/>
    </source>
</evidence>
<sequence>MTAAPPLTVPPRLRVLRQVLQDRVNTVTAVLLALLATGATLTVPLVVRRVVEDIAAHRSPAGAVLLMTVLATTGAIAAALSAFCLARAGERTVLTVRQRIAAHALRLPLPEARRAGAGELVARATSDSAQLRSVIDIGVTQLPMACLTAVATLVVMGFLDWVLLLVVVGTFSAAALAIGVFVRGVRHSTAAQQAALGDLAQRFTTALGALPTIKAYRAEAQVTAGIAGCAETAATAAVAAARRQAFVTPIMGLGQQFALIGVVMGSGVRLASGAIDVAGFAAFLLYLLQLVAPLTLVANGFARLQLGLAAGARIEQVLATPTEDQRTATADAPARSALPVAAPDPGARAVEFDRVVFRHGTERPAVDGLSFTVPRRGVTALVGPSGAGKTTALDLVEGFLLPDSGSVRVLGRDTMRWPLDRLRTQVAYLDQTFALIEGTVRENLELGRETPLGDAALRDVLASVGLDRVVAELPLGLDTVLGRGDDLSGGQRQRLALARTLLSDASVVLLDEPTSQLDSVNESRLRDTVERLARDRAVLMVAHRISTVRGADHIVVIDEGRRLDSGTHDELLERCVPYQELVRGQATTVGAGAGG</sequence>
<organism evidence="10 11">
    <name type="scientific">Streptomyces doudnae</name>
    <dbReference type="NCBI Taxonomy" id="3075536"/>
    <lineage>
        <taxon>Bacteria</taxon>
        <taxon>Bacillati</taxon>
        <taxon>Actinomycetota</taxon>
        <taxon>Actinomycetes</taxon>
        <taxon>Kitasatosporales</taxon>
        <taxon>Streptomycetaceae</taxon>
        <taxon>Streptomyces</taxon>
    </lineage>
</organism>
<dbReference type="InterPro" id="IPR003593">
    <property type="entry name" value="AAA+_ATPase"/>
</dbReference>
<dbReference type="PROSITE" id="PS50929">
    <property type="entry name" value="ABC_TM1F"/>
    <property type="match status" value="1"/>
</dbReference>
<protein>
    <submittedName>
        <fullName evidence="10">ABC transporter ATP-binding protein</fullName>
    </submittedName>
</protein>
<dbReference type="Gene3D" id="3.40.50.300">
    <property type="entry name" value="P-loop containing nucleotide triphosphate hydrolases"/>
    <property type="match status" value="1"/>
</dbReference>
<dbReference type="SMART" id="SM00382">
    <property type="entry name" value="AAA"/>
    <property type="match status" value="1"/>
</dbReference>
<evidence type="ECO:0000256" key="7">
    <source>
        <dbReference type="SAM" id="Phobius"/>
    </source>
</evidence>
<dbReference type="PROSITE" id="PS00211">
    <property type="entry name" value="ABC_TRANSPORTER_1"/>
    <property type="match status" value="1"/>
</dbReference>
<dbReference type="InterPro" id="IPR011527">
    <property type="entry name" value="ABC1_TM_dom"/>
</dbReference>
<evidence type="ECO:0000259" key="8">
    <source>
        <dbReference type="PROSITE" id="PS50893"/>
    </source>
</evidence>
<dbReference type="SUPFAM" id="SSF52540">
    <property type="entry name" value="P-loop containing nucleoside triphosphate hydrolases"/>
    <property type="match status" value="1"/>
</dbReference>
<dbReference type="GO" id="GO:0005886">
    <property type="term" value="C:plasma membrane"/>
    <property type="evidence" value="ECO:0007669"/>
    <property type="project" value="UniProtKB-SubCell"/>
</dbReference>
<dbReference type="EMBL" id="JAVRES010000001">
    <property type="protein sequence ID" value="MDT0433611.1"/>
    <property type="molecule type" value="Genomic_DNA"/>
</dbReference>
<accession>A0ABD5EGA0</accession>
<keyword evidence="6 7" id="KW-0472">Membrane</keyword>
<gene>
    <name evidence="10" type="ORF">RM877_02840</name>
</gene>
<keyword evidence="11" id="KW-1185">Reference proteome</keyword>
<comment type="subcellular location">
    <subcellularLocation>
        <location evidence="1">Cell membrane</location>
        <topology evidence="1">Multi-pass membrane protein</topology>
    </subcellularLocation>
</comment>
<dbReference type="InterPro" id="IPR003439">
    <property type="entry name" value="ABC_transporter-like_ATP-bd"/>
</dbReference>
<evidence type="ECO:0000313" key="10">
    <source>
        <dbReference type="EMBL" id="MDT0433611.1"/>
    </source>
</evidence>
<keyword evidence="4 10" id="KW-0067">ATP-binding</keyword>
<keyword evidence="2 7" id="KW-0812">Transmembrane</keyword>
<keyword evidence="3" id="KW-0547">Nucleotide-binding</keyword>
<dbReference type="InterPro" id="IPR039421">
    <property type="entry name" value="Type_1_exporter"/>
</dbReference>
<dbReference type="Gene3D" id="1.20.1560.10">
    <property type="entry name" value="ABC transporter type 1, transmembrane domain"/>
    <property type="match status" value="1"/>
</dbReference>
<feature type="transmembrane region" description="Helical" evidence="7">
    <location>
        <begin position="161"/>
        <end position="182"/>
    </location>
</feature>
<feature type="transmembrane region" description="Helical" evidence="7">
    <location>
        <begin position="24"/>
        <end position="43"/>
    </location>
</feature>
<dbReference type="PANTHER" id="PTHR43394:SF1">
    <property type="entry name" value="ATP-BINDING CASSETTE SUB-FAMILY B MEMBER 10, MITOCHONDRIAL"/>
    <property type="match status" value="1"/>
</dbReference>
<feature type="transmembrane region" description="Helical" evidence="7">
    <location>
        <begin position="250"/>
        <end position="271"/>
    </location>
</feature>
<dbReference type="GO" id="GO:0005524">
    <property type="term" value="F:ATP binding"/>
    <property type="evidence" value="ECO:0007669"/>
    <property type="project" value="UniProtKB-KW"/>
</dbReference>
<dbReference type="RefSeq" id="WP_093831032.1">
    <property type="nucleotide sequence ID" value="NZ_JAVRES010000001.1"/>
</dbReference>
<dbReference type="Pfam" id="PF00664">
    <property type="entry name" value="ABC_membrane"/>
    <property type="match status" value="1"/>
</dbReference>
<keyword evidence="5 7" id="KW-1133">Transmembrane helix</keyword>
<evidence type="ECO:0000259" key="9">
    <source>
        <dbReference type="PROSITE" id="PS50929"/>
    </source>
</evidence>
<evidence type="ECO:0000256" key="6">
    <source>
        <dbReference type="ARBA" id="ARBA00023136"/>
    </source>
</evidence>
<feature type="transmembrane region" description="Helical" evidence="7">
    <location>
        <begin position="277"/>
        <end position="298"/>
    </location>
</feature>
<dbReference type="Proteomes" id="UP001183535">
    <property type="component" value="Unassembled WGS sequence"/>
</dbReference>
<dbReference type="InterPro" id="IPR027417">
    <property type="entry name" value="P-loop_NTPase"/>
</dbReference>
<reference evidence="11" key="1">
    <citation type="submission" date="2023-07" db="EMBL/GenBank/DDBJ databases">
        <title>30 novel species of actinomycetes from the DSMZ collection.</title>
        <authorList>
            <person name="Nouioui I."/>
        </authorList>
    </citation>
    <scope>NUCLEOTIDE SEQUENCE [LARGE SCALE GENOMIC DNA]</scope>
    <source>
        <strain evidence="11">DSM 41981</strain>
    </source>
</reference>
<evidence type="ECO:0000313" key="11">
    <source>
        <dbReference type="Proteomes" id="UP001183535"/>
    </source>
</evidence>
<dbReference type="SUPFAM" id="SSF90123">
    <property type="entry name" value="ABC transporter transmembrane region"/>
    <property type="match status" value="1"/>
</dbReference>
<evidence type="ECO:0000256" key="3">
    <source>
        <dbReference type="ARBA" id="ARBA00022741"/>
    </source>
</evidence>
<proteinExistence type="predicted"/>
<feature type="domain" description="ABC transmembrane type-1" evidence="9">
    <location>
        <begin position="27"/>
        <end position="306"/>
    </location>
</feature>
<evidence type="ECO:0000256" key="2">
    <source>
        <dbReference type="ARBA" id="ARBA00022692"/>
    </source>
</evidence>
<comment type="caution">
    <text evidence="10">The sequence shown here is derived from an EMBL/GenBank/DDBJ whole genome shotgun (WGS) entry which is preliminary data.</text>
</comment>
<feature type="transmembrane region" description="Helical" evidence="7">
    <location>
        <begin position="133"/>
        <end position="155"/>
    </location>
</feature>
<dbReference type="InterPro" id="IPR036640">
    <property type="entry name" value="ABC1_TM_sf"/>
</dbReference>
<dbReference type="AlphaFoldDB" id="A0ABD5EGA0"/>
<dbReference type="CDD" id="cd18551">
    <property type="entry name" value="ABC_6TM_LmrA_like"/>
    <property type="match status" value="1"/>
</dbReference>
<dbReference type="PANTHER" id="PTHR43394">
    <property type="entry name" value="ATP-DEPENDENT PERMEASE MDL1, MITOCHONDRIAL"/>
    <property type="match status" value="1"/>
</dbReference>
<evidence type="ECO:0000256" key="4">
    <source>
        <dbReference type="ARBA" id="ARBA00022840"/>
    </source>
</evidence>
<dbReference type="PROSITE" id="PS50893">
    <property type="entry name" value="ABC_TRANSPORTER_2"/>
    <property type="match status" value="1"/>
</dbReference>